<keyword evidence="2" id="KW-1185">Reference proteome</keyword>
<comment type="caution">
    <text evidence="1">The sequence shown here is derived from an EMBL/GenBank/DDBJ whole genome shotgun (WGS) entry which is preliminary data.</text>
</comment>
<reference evidence="1 2" key="1">
    <citation type="submission" date="2019-05" db="EMBL/GenBank/DDBJ databases">
        <title>Another draft genome of Portunus trituberculatus and its Hox gene families provides insights of decapod evolution.</title>
        <authorList>
            <person name="Jeong J.-H."/>
            <person name="Song I."/>
            <person name="Kim S."/>
            <person name="Choi T."/>
            <person name="Kim D."/>
            <person name="Ryu S."/>
            <person name="Kim W."/>
        </authorList>
    </citation>
    <scope>NUCLEOTIDE SEQUENCE [LARGE SCALE GENOMIC DNA]</scope>
    <source>
        <tissue evidence="1">Muscle</tissue>
    </source>
</reference>
<sequence length="102" mass="11315">MYLLLWWRQQVFSGQDVCDARQSLIGRRPTSVVVTAVASDSSGAATAARVSGTAESLPRVPVVWGGWWLGWEAASLTHSASPIERRRKSLQRVRNARPRDLL</sequence>
<accession>A0A5B7CMD4</accession>
<dbReference type="Proteomes" id="UP000324222">
    <property type="component" value="Unassembled WGS sequence"/>
</dbReference>
<organism evidence="1 2">
    <name type="scientific">Portunus trituberculatus</name>
    <name type="common">Swimming crab</name>
    <name type="synonym">Neptunus trituberculatus</name>
    <dbReference type="NCBI Taxonomy" id="210409"/>
    <lineage>
        <taxon>Eukaryota</taxon>
        <taxon>Metazoa</taxon>
        <taxon>Ecdysozoa</taxon>
        <taxon>Arthropoda</taxon>
        <taxon>Crustacea</taxon>
        <taxon>Multicrustacea</taxon>
        <taxon>Malacostraca</taxon>
        <taxon>Eumalacostraca</taxon>
        <taxon>Eucarida</taxon>
        <taxon>Decapoda</taxon>
        <taxon>Pleocyemata</taxon>
        <taxon>Brachyura</taxon>
        <taxon>Eubrachyura</taxon>
        <taxon>Portunoidea</taxon>
        <taxon>Portunidae</taxon>
        <taxon>Portuninae</taxon>
        <taxon>Portunus</taxon>
    </lineage>
</organism>
<proteinExistence type="predicted"/>
<evidence type="ECO:0000313" key="1">
    <source>
        <dbReference type="EMBL" id="MPC09536.1"/>
    </source>
</evidence>
<dbReference type="AlphaFoldDB" id="A0A5B7CMD4"/>
<protein>
    <submittedName>
        <fullName evidence="1">Uncharacterized protein</fullName>
    </submittedName>
</protein>
<evidence type="ECO:0000313" key="2">
    <source>
        <dbReference type="Proteomes" id="UP000324222"/>
    </source>
</evidence>
<gene>
    <name evidence="1" type="ORF">E2C01_002151</name>
</gene>
<name>A0A5B7CMD4_PORTR</name>
<dbReference type="EMBL" id="VSRR010000074">
    <property type="protein sequence ID" value="MPC09536.1"/>
    <property type="molecule type" value="Genomic_DNA"/>
</dbReference>